<name>X1ENW5_9ZZZZ</name>
<reference evidence="1" key="1">
    <citation type="journal article" date="2014" name="Front. Microbiol.">
        <title>High frequency of phylogenetically diverse reductive dehalogenase-homologous genes in deep subseafloor sedimentary metagenomes.</title>
        <authorList>
            <person name="Kawai M."/>
            <person name="Futagami T."/>
            <person name="Toyoda A."/>
            <person name="Takaki Y."/>
            <person name="Nishi S."/>
            <person name="Hori S."/>
            <person name="Arai W."/>
            <person name="Tsubouchi T."/>
            <person name="Morono Y."/>
            <person name="Uchiyama I."/>
            <person name="Ito T."/>
            <person name="Fujiyama A."/>
            <person name="Inagaki F."/>
            <person name="Takami H."/>
        </authorList>
    </citation>
    <scope>NUCLEOTIDE SEQUENCE</scope>
    <source>
        <strain evidence="1">Expedition CK06-06</strain>
    </source>
</reference>
<organism evidence="1">
    <name type="scientific">marine sediment metagenome</name>
    <dbReference type="NCBI Taxonomy" id="412755"/>
    <lineage>
        <taxon>unclassified sequences</taxon>
        <taxon>metagenomes</taxon>
        <taxon>ecological metagenomes</taxon>
    </lineage>
</organism>
<feature type="non-terminal residue" evidence="1">
    <location>
        <position position="1"/>
    </location>
</feature>
<evidence type="ECO:0000313" key="1">
    <source>
        <dbReference type="EMBL" id="GAH22005.1"/>
    </source>
</evidence>
<dbReference type="EMBL" id="BART01040956">
    <property type="protein sequence ID" value="GAH22005.1"/>
    <property type="molecule type" value="Genomic_DNA"/>
</dbReference>
<comment type="caution">
    <text evidence="1">The sequence shown here is derived from an EMBL/GenBank/DDBJ whole genome shotgun (WGS) entry which is preliminary data.</text>
</comment>
<gene>
    <name evidence="1" type="ORF">S01H4_66270</name>
</gene>
<sequence length="58" mass="6582">VIQSIDYLLTIIQQRGGVPKKIPLDAIIYLERKVKGIRSKIQVKRGDNLMDLGSFLTK</sequence>
<dbReference type="AlphaFoldDB" id="X1ENW5"/>
<proteinExistence type="predicted"/>
<accession>X1ENW5</accession>
<protein>
    <submittedName>
        <fullName evidence="1">Uncharacterized protein</fullName>
    </submittedName>
</protein>